<feature type="transmembrane region" description="Helical" evidence="1">
    <location>
        <begin position="40"/>
        <end position="58"/>
    </location>
</feature>
<dbReference type="Proteomes" id="UP000637628">
    <property type="component" value="Unassembled WGS sequence"/>
</dbReference>
<dbReference type="EMBL" id="BOML01000002">
    <property type="protein sequence ID" value="GID98671.1"/>
    <property type="molecule type" value="Genomic_DNA"/>
</dbReference>
<sequence>MGLFAYQSPGLWRLMGRTLAFDPAPLRIFRGFGMTYHPSSAVSVAAVLTAATVIVVGYRLGRTHSAWRDVHNARRALRSTRRDALAQTVQFITASVIILATLFAAAFNAAR</sequence>
<reference evidence="2 3" key="1">
    <citation type="submission" date="2021-01" db="EMBL/GenBank/DDBJ databases">
        <title>Whole genome shotgun sequence of Actinoplanes durhamensis NBRC 14914.</title>
        <authorList>
            <person name="Komaki H."/>
            <person name="Tamura T."/>
        </authorList>
    </citation>
    <scope>NUCLEOTIDE SEQUENCE [LARGE SCALE GENOMIC DNA]</scope>
    <source>
        <strain evidence="2 3">NBRC 14914</strain>
    </source>
</reference>
<keyword evidence="1" id="KW-1133">Transmembrane helix</keyword>
<keyword evidence="1" id="KW-0472">Membrane</keyword>
<evidence type="ECO:0000313" key="2">
    <source>
        <dbReference type="EMBL" id="GID98671.1"/>
    </source>
</evidence>
<keyword evidence="1" id="KW-0812">Transmembrane</keyword>
<evidence type="ECO:0000313" key="3">
    <source>
        <dbReference type="Proteomes" id="UP000637628"/>
    </source>
</evidence>
<organism evidence="2 3">
    <name type="scientific">Paractinoplanes durhamensis</name>
    <dbReference type="NCBI Taxonomy" id="113563"/>
    <lineage>
        <taxon>Bacteria</taxon>
        <taxon>Bacillati</taxon>
        <taxon>Actinomycetota</taxon>
        <taxon>Actinomycetes</taxon>
        <taxon>Micromonosporales</taxon>
        <taxon>Micromonosporaceae</taxon>
        <taxon>Paractinoplanes</taxon>
    </lineage>
</organism>
<name>A0ABQ3YM71_9ACTN</name>
<comment type="caution">
    <text evidence="2">The sequence shown here is derived from an EMBL/GenBank/DDBJ whole genome shotgun (WGS) entry which is preliminary data.</text>
</comment>
<keyword evidence="3" id="KW-1185">Reference proteome</keyword>
<proteinExistence type="predicted"/>
<protein>
    <submittedName>
        <fullName evidence="2">Uncharacterized protein</fullName>
    </submittedName>
</protein>
<evidence type="ECO:0000256" key="1">
    <source>
        <dbReference type="SAM" id="Phobius"/>
    </source>
</evidence>
<gene>
    <name evidence="2" type="ORF">Adu01nite_00220</name>
</gene>
<accession>A0ABQ3YM71</accession>
<feature type="transmembrane region" description="Helical" evidence="1">
    <location>
        <begin position="84"/>
        <end position="107"/>
    </location>
</feature>